<evidence type="ECO:0000313" key="5">
    <source>
        <dbReference type="Proteomes" id="UP001595379"/>
    </source>
</evidence>
<dbReference type="PANTHER" id="PTHR44196">
    <property type="entry name" value="DEHYDROGENASE/REDUCTASE SDR FAMILY MEMBER 7B"/>
    <property type="match status" value="1"/>
</dbReference>
<evidence type="ECO:0000256" key="2">
    <source>
        <dbReference type="ARBA" id="ARBA00023002"/>
    </source>
</evidence>
<keyword evidence="5" id="KW-1185">Reference proteome</keyword>
<name>A0ABV6ZY10_9PROT</name>
<protein>
    <submittedName>
        <fullName evidence="4">SDR family NAD(P)-dependent oxidoreductase</fullName>
        <ecNumber evidence="4">1.-.-.-</ecNumber>
    </submittedName>
</protein>
<evidence type="ECO:0000256" key="3">
    <source>
        <dbReference type="RuleBase" id="RU000363"/>
    </source>
</evidence>
<dbReference type="InterPro" id="IPR002347">
    <property type="entry name" value="SDR_fam"/>
</dbReference>
<dbReference type="SUPFAM" id="SSF51735">
    <property type="entry name" value="NAD(P)-binding Rossmann-fold domains"/>
    <property type="match status" value="1"/>
</dbReference>
<keyword evidence="2 4" id="KW-0560">Oxidoreductase</keyword>
<gene>
    <name evidence="4" type="ORF">ACFOOR_09170</name>
</gene>
<dbReference type="PIRSF" id="PIRSF000126">
    <property type="entry name" value="11-beta-HSD1"/>
    <property type="match status" value="1"/>
</dbReference>
<dbReference type="GO" id="GO:0016491">
    <property type="term" value="F:oxidoreductase activity"/>
    <property type="evidence" value="ECO:0007669"/>
    <property type="project" value="UniProtKB-KW"/>
</dbReference>
<proteinExistence type="inferred from homology"/>
<dbReference type="EC" id="1.-.-.-" evidence="4"/>
<dbReference type="PRINTS" id="PR00080">
    <property type="entry name" value="SDRFAMILY"/>
</dbReference>
<dbReference type="InterPro" id="IPR036291">
    <property type="entry name" value="NAD(P)-bd_dom_sf"/>
</dbReference>
<dbReference type="PRINTS" id="PR00081">
    <property type="entry name" value="GDHRDH"/>
</dbReference>
<dbReference type="Gene3D" id="3.40.50.720">
    <property type="entry name" value="NAD(P)-binding Rossmann-like Domain"/>
    <property type="match status" value="1"/>
</dbReference>
<dbReference type="CDD" id="cd05233">
    <property type="entry name" value="SDR_c"/>
    <property type="match status" value="1"/>
</dbReference>
<dbReference type="RefSeq" id="WP_343164588.1">
    <property type="nucleotide sequence ID" value="NZ_JBHRSV010000016.1"/>
</dbReference>
<evidence type="ECO:0000256" key="1">
    <source>
        <dbReference type="ARBA" id="ARBA00006484"/>
    </source>
</evidence>
<sequence length="259" mass="26898">MTRPLALVTGASGGIGEAFARELAGRGYDLVLAARSADKLQSLAEELRGQGAGAHVFPADLGAADGPKTLIDAVHGAGLTVDLLVNNAGFGDLEPFDRADPGKLTDMINLNVRALTALSHAVTPGLVARGHGGIINIASTAAFLPGPGMATYYATKAFVLSLSEALHVEMKPKGVTVTAVCPGPTWSGFQEKADMEGSKLLKASRMMTPKDVARIGMDGFERKKRVVVTGVSNKITIAIAKLTPKTLLMKAVSGLQEKP</sequence>
<dbReference type="EMBL" id="JBHRSV010000016">
    <property type="protein sequence ID" value="MFC2926276.1"/>
    <property type="molecule type" value="Genomic_DNA"/>
</dbReference>
<comment type="similarity">
    <text evidence="1 3">Belongs to the short-chain dehydrogenases/reductases (SDR) family.</text>
</comment>
<evidence type="ECO:0000313" key="4">
    <source>
        <dbReference type="EMBL" id="MFC2926276.1"/>
    </source>
</evidence>
<accession>A0ABV6ZY10</accession>
<dbReference type="Proteomes" id="UP001595379">
    <property type="component" value="Unassembled WGS sequence"/>
</dbReference>
<dbReference type="Pfam" id="PF00106">
    <property type="entry name" value="adh_short"/>
    <property type="match status" value="1"/>
</dbReference>
<organism evidence="4 5">
    <name type="scientific">Hyphobacterium vulgare</name>
    <dbReference type="NCBI Taxonomy" id="1736751"/>
    <lineage>
        <taxon>Bacteria</taxon>
        <taxon>Pseudomonadati</taxon>
        <taxon>Pseudomonadota</taxon>
        <taxon>Alphaproteobacteria</taxon>
        <taxon>Maricaulales</taxon>
        <taxon>Maricaulaceae</taxon>
        <taxon>Hyphobacterium</taxon>
    </lineage>
</organism>
<reference evidence="5" key="1">
    <citation type="journal article" date="2019" name="Int. J. Syst. Evol. Microbiol.">
        <title>The Global Catalogue of Microorganisms (GCM) 10K type strain sequencing project: providing services to taxonomists for standard genome sequencing and annotation.</title>
        <authorList>
            <consortium name="The Broad Institute Genomics Platform"/>
            <consortium name="The Broad Institute Genome Sequencing Center for Infectious Disease"/>
            <person name="Wu L."/>
            <person name="Ma J."/>
        </authorList>
    </citation>
    <scope>NUCLEOTIDE SEQUENCE [LARGE SCALE GENOMIC DNA]</scope>
    <source>
        <strain evidence="5">KCTC 52487</strain>
    </source>
</reference>
<comment type="caution">
    <text evidence="4">The sequence shown here is derived from an EMBL/GenBank/DDBJ whole genome shotgun (WGS) entry which is preliminary data.</text>
</comment>
<dbReference type="PANTHER" id="PTHR44196:SF2">
    <property type="entry name" value="SHORT-CHAIN DEHYDROGENASE-RELATED"/>
    <property type="match status" value="1"/>
</dbReference>